<name>A0A9D4DQZ3_DREPO</name>
<comment type="caution">
    <text evidence="1">The sequence shown here is derived from an EMBL/GenBank/DDBJ whole genome shotgun (WGS) entry which is preliminary data.</text>
</comment>
<evidence type="ECO:0000313" key="1">
    <source>
        <dbReference type="EMBL" id="KAH3752194.1"/>
    </source>
</evidence>
<organism evidence="1 2">
    <name type="scientific">Dreissena polymorpha</name>
    <name type="common">Zebra mussel</name>
    <name type="synonym">Mytilus polymorpha</name>
    <dbReference type="NCBI Taxonomy" id="45954"/>
    <lineage>
        <taxon>Eukaryota</taxon>
        <taxon>Metazoa</taxon>
        <taxon>Spiralia</taxon>
        <taxon>Lophotrochozoa</taxon>
        <taxon>Mollusca</taxon>
        <taxon>Bivalvia</taxon>
        <taxon>Autobranchia</taxon>
        <taxon>Heteroconchia</taxon>
        <taxon>Euheterodonta</taxon>
        <taxon>Imparidentia</taxon>
        <taxon>Neoheterodontei</taxon>
        <taxon>Myida</taxon>
        <taxon>Dreissenoidea</taxon>
        <taxon>Dreissenidae</taxon>
        <taxon>Dreissena</taxon>
    </lineage>
</organism>
<accession>A0A9D4DQZ3</accession>
<keyword evidence="2" id="KW-1185">Reference proteome</keyword>
<evidence type="ECO:0000313" key="2">
    <source>
        <dbReference type="Proteomes" id="UP000828390"/>
    </source>
</evidence>
<sequence length="108" mass="12515">MPDLKELFGCTTQRYHWIEEKFQDIDAILNNNDSKRAYQLLKDPTNIMQGRTTIIQEEATGDPLSPECPSNARLVIVGLYYLYVPRVLLSILKCTPGMKNILKHTWEF</sequence>
<gene>
    <name evidence="1" type="ORF">DPMN_186806</name>
</gene>
<dbReference type="EMBL" id="JAIWYP010000010">
    <property type="protein sequence ID" value="KAH3752194.1"/>
    <property type="molecule type" value="Genomic_DNA"/>
</dbReference>
<reference evidence="1" key="1">
    <citation type="journal article" date="2019" name="bioRxiv">
        <title>The Genome of the Zebra Mussel, Dreissena polymorpha: A Resource for Invasive Species Research.</title>
        <authorList>
            <person name="McCartney M.A."/>
            <person name="Auch B."/>
            <person name="Kono T."/>
            <person name="Mallez S."/>
            <person name="Zhang Y."/>
            <person name="Obille A."/>
            <person name="Becker A."/>
            <person name="Abrahante J.E."/>
            <person name="Garbe J."/>
            <person name="Badalamenti J.P."/>
            <person name="Herman A."/>
            <person name="Mangelson H."/>
            <person name="Liachko I."/>
            <person name="Sullivan S."/>
            <person name="Sone E.D."/>
            <person name="Koren S."/>
            <person name="Silverstein K.A.T."/>
            <person name="Beckman K.B."/>
            <person name="Gohl D.M."/>
        </authorList>
    </citation>
    <scope>NUCLEOTIDE SEQUENCE</scope>
    <source>
        <strain evidence="1">Duluth1</strain>
        <tissue evidence="1">Whole animal</tissue>
    </source>
</reference>
<dbReference type="Proteomes" id="UP000828390">
    <property type="component" value="Unassembled WGS sequence"/>
</dbReference>
<proteinExistence type="predicted"/>
<reference evidence="1" key="2">
    <citation type="submission" date="2020-11" db="EMBL/GenBank/DDBJ databases">
        <authorList>
            <person name="McCartney M.A."/>
            <person name="Auch B."/>
            <person name="Kono T."/>
            <person name="Mallez S."/>
            <person name="Becker A."/>
            <person name="Gohl D.M."/>
            <person name="Silverstein K.A.T."/>
            <person name="Koren S."/>
            <person name="Bechman K.B."/>
            <person name="Herman A."/>
            <person name="Abrahante J.E."/>
            <person name="Garbe J."/>
        </authorList>
    </citation>
    <scope>NUCLEOTIDE SEQUENCE</scope>
    <source>
        <strain evidence="1">Duluth1</strain>
        <tissue evidence="1">Whole animal</tissue>
    </source>
</reference>
<protein>
    <submittedName>
        <fullName evidence="1">Uncharacterized protein</fullName>
    </submittedName>
</protein>
<dbReference type="AlphaFoldDB" id="A0A9D4DQZ3"/>